<evidence type="ECO:0000256" key="1">
    <source>
        <dbReference type="SAM" id="Phobius"/>
    </source>
</evidence>
<feature type="transmembrane region" description="Helical" evidence="1">
    <location>
        <begin position="91"/>
        <end position="112"/>
    </location>
</feature>
<sequence length="117" mass="13717">MVVQRVRRAGVEVIETIHHDSRRCCGDRALKSSKRLAWSVNTNSWGQVHCYRQKYCMTISMRRRRIEHCTIAGHNRVPSLSYRLRLHRHRAAFICLINTYSSLSSVLIITFIDSMSR</sequence>
<proteinExistence type="predicted"/>
<dbReference type="Proteomes" id="UP000011713">
    <property type="component" value="Unassembled WGS sequence"/>
</dbReference>
<dbReference type="HOGENOM" id="CLU_2089471_0_0_1"/>
<protein>
    <submittedName>
        <fullName evidence="2">Uncharacterized protein</fullName>
    </submittedName>
</protein>
<keyword evidence="1" id="KW-1133">Transmembrane helix</keyword>
<name>M4B3C2_HYAAE</name>
<dbReference type="EnsemblProtists" id="HpaT800771">
    <property type="protein sequence ID" value="HpaP800771"/>
    <property type="gene ID" value="HpaG800771"/>
</dbReference>
<evidence type="ECO:0000313" key="2">
    <source>
        <dbReference type="EnsemblProtists" id="HpaP800771"/>
    </source>
</evidence>
<evidence type="ECO:0000313" key="3">
    <source>
        <dbReference type="Proteomes" id="UP000011713"/>
    </source>
</evidence>
<keyword evidence="1" id="KW-0472">Membrane</keyword>
<reference evidence="3" key="1">
    <citation type="journal article" date="2010" name="Science">
        <title>Signatures of adaptation to obligate biotrophy in the Hyaloperonospora arabidopsidis genome.</title>
        <authorList>
            <person name="Baxter L."/>
            <person name="Tripathy S."/>
            <person name="Ishaque N."/>
            <person name="Boot N."/>
            <person name="Cabral A."/>
            <person name="Kemen E."/>
            <person name="Thines M."/>
            <person name="Ah-Fong A."/>
            <person name="Anderson R."/>
            <person name="Badejoko W."/>
            <person name="Bittner-Eddy P."/>
            <person name="Boore J.L."/>
            <person name="Chibucos M.C."/>
            <person name="Coates M."/>
            <person name="Dehal P."/>
            <person name="Delehaunty K."/>
            <person name="Dong S."/>
            <person name="Downton P."/>
            <person name="Dumas B."/>
            <person name="Fabro G."/>
            <person name="Fronick C."/>
            <person name="Fuerstenberg S.I."/>
            <person name="Fulton L."/>
            <person name="Gaulin E."/>
            <person name="Govers F."/>
            <person name="Hughes L."/>
            <person name="Humphray S."/>
            <person name="Jiang R.H."/>
            <person name="Judelson H."/>
            <person name="Kamoun S."/>
            <person name="Kyung K."/>
            <person name="Meijer H."/>
            <person name="Minx P."/>
            <person name="Morris P."/>
            <person name="Nelson J."/>
            <person name="Phuntumart V."/>
            <person name="Qutob D."/>
            <person name="Rehmany A."/>
            <person name="Rougon-Cardoso A."/>
            <person name="Ryden P."/>
            <person name="Torto-Alalibo T."/>
            <person name="Studholme D."/>
            <person name="Wang Y."/>
            <person name="Win J."/>
            <person name="Wood J."/>
            <person name="Clifton S.W."/>
            <person name="Rogers J."/>
            <person name="Van den Ackerveken G."/>
            <person name="Jones J.D."/>
            <person name="McDowell J.M."/>
            <person name="Beynon J."/>
            <person name="Tyler B.M."/>
        </authorList>
    </citation>
    <scope>NUCLEOTIDE SEQUENCE [LARGE SCALE GENOMIC DNA]</scope>
    <source>
        <strain evidence="3">Emoy2</strain>
    </source>
</reference>
<dbReference type="VEuPathDB" id="FungiDB:HpaG800771"/>
<accession>M4B3C2</accession>
<dbReference type="AlphaFoldDB" id="M4B3C2"/>
<reference evidence="2" key="2">
    <citation type="submission" date="2015-06" db="UniProtKB">
        <authorList>
            <consortium name="EnsemblProtists"/>
        </authorList>
    </citation>
    <scope>IDENTIFICATION</scope>
    <source>
        <strain evidence="2">Emoy2</strain>
    </source>
</reference>
<organism evidence="2 3">
    <name type="scientific">Hyaloperonospora arabidopsidis (strain Emoy2)</name>
    <name type="common">Downy mildew agent</name>
    <name type="synonym">Peronospora arabidopsidis</name>
    <dbReference type="NCBI Taxonomy" id="559515"/>
    <lineage>
        <taxon>Eukaryota</taxon>
        <taxon>Sar</taxon>
        <taxon>Stramenopiles</taxon>
        <taxon>Oomycota</taxon>
        <taxon>Peronosporomycetes</taxon>
        <taxon>Peronosporales</taxon>
        <taxon>Peronosporaceae</taxon>
        <taxon>Hyaloperonospora</taxon>
    </lineage>
</organism>
<dbReference type="InParanoid" id="M4B3C2"/>
<dbReference type="EMBL" id="JH598179">
    <property type="status" value="NOT_ANNOTATED_CDS"/>
    <property type="molecule type" value="Genomic_DNA"/>
</dbReference>
<keyword evidence="1" id="KW-0812">Transmembrane</keyword>
<keyword evidence="3" id="KW-1185">Reference proteome</keyword>